<evidence type="ECO:0000259" key="2">
    <source>
        <dbReference type="PROSITE" id="PS50011"/>
    </source>
</evidence>
<dbReference type="SMART" id="SM00220">
    <property type="entry name" value="S_TKc"/>
    <property type="match status" value="1"/>
</dbReference>
<dbReference type="Pfam" id="PF00069">
    <property type="entry name" value="Pkinase"/>
    <property type="match status" value="1"/>
</dbReference>
<keyword evidence="1" id="KW-0175">Coiled coil</keyword>
<sequence>MSAPPEFRFIHNIQDGGFRYLPKVEENTANEHFVVKLVRNPSDEDLKRTDNEIPTPKIFIHPHIVRLKEVVPKENMHAIVMELGGQSLTQLVSSHNERGVLVDCHIVYQVMVDISSALCFMHNHETERTAHGDVKLENILLFGDGRAKLCDLGAAESDDLNETGGVPSIQYVSPERMEDPTCRASASADVWALGIVLHWLLFGKPPFTSESSIRLLRDIGKFKPSQIGTSCGEKERELLIRMLDPDCGSRLTSKQLVESKILRCLINTTKAGWKLSEMRSRETEKRVGDLEATLRESEAKVAELQHHLKSVVDGNNPPLRRTIRSQSLFRTLA</sequence>
<keyword evidence="3" id="KW-0723">Serine/threonine-protein kinase</keyword>
<feature type="domain" description="Protein kinase" evidence="2">
    <location>
        <begin position="7"/>
        <end position="262"/>
    </location>
</feature>
<dbReference type="Gene3D" id="1.10.510.10">
    <property type="entry name" value="Transferase(Phosphotransferase) domain 1"/>
    <property type="match status" value="1"/>
</dbReference>
<dbReference type="PROSITE" id="PS50011">
    <property type="entry name" value="PROTEIN_KINASE_DOM"/>
    <property type="match status" value="1"/>
</dbReference>
<dbReference type="PANTHER" id="PTHR24362:SF309">
    <property type="entry name" value="PROTEIN KINASE DOMAIN-CONTAINING PROTEIN"/>
    <property type="match status" value="1"/>
</dbReference>
<keyword evidence="3" id="KW-0418">Kinase</keyword>
<dbReference type="EMBL" id="JARBJD010000071">
    <property type="protein sequence ID" value="KAK2955066.1"/>
    <property type="molecule type" value="Genomic_DNA"/>
</dbReference>
<dbReference type="InterPro" id="IPR011009">
    <property type="entry name" value="Kinase-like_dom_sf"/>
</dbReference>
<organism evidence="3 4">
    <name type="scientific">Blattamonas nauphoetae</name>
    <dbReference type="NCBI Taxonomy" id="2049346"/>
    <lineage>
        <taxon>Eukaryota</taxon>
        <taxon>Metamonada</taxon>
        <taxon>Preaxostyla</taxon>
        <taxon>Oxymonadida</taxon>
        <taxon>Blattamonas</taxon>
    </lineage>
</organism>
<evidence type="ECO:0000313" key="4">
    <source>
        <dbReference type="Proteomes" id="UP001281761"/>
    </source>
</evidence>
<keyword evidence="3" id="KW-0808">Transferase</keyword>
<dbReference type="PANTHER" id="PTHR24362">
    <property type="entry name" value="SERINE/THREONINE-PROTEIN KINASE NEK"/>
    <property type="match status" value="1"/>
</dbReference>
<dbReference type="SUPFAM" id="SSF56112">
    <property type="entry name" value="Protein kinase-like (PK-like)"/>
    <property type="match status" value="1"/>
</dbReference>
<gene>
    <name evidence="3" type="ORF">BLNAU_9997</name>
</gene>
<comment type="caution">
    <text evidence="3">The sequence shown here is derived from an EMBL/GenBank/DDBJ whole genome shotgun (WGS) entry which is preliminary data.</text>
</comment>
<dbReference type="Proteomes" id="UP001281761">
    <property type="component" value="Unassembled WGS sequence"/>
</dbReference>
<keyword evidence="4" id="KW-1185">Reference proteome</keyword>
<evidence type="ECO:0000256" key="1">
    <source>
        <dbReference type="SAM" id="Coils"/>
    </source>
</evidence>
<dbReference type="InterPro" id="IPR000719">
    <property type="entry name" value="Prot_kinase_dom"/>
</dbReference>
<dbReference type="GO" id="GO:0004674">
    <property type="term" value="F:protein serine/threonine kinase activity"/>
    <property type="evidence" value="ECO:0007669"/>
    <property type="project" value="UniProtKB-KW"/>
</dbReference>
<evidence type="ECO:0000313" key="3">
    <source>
        <dbReference type="EMBL" id="KAK2955066.1"/>
    </source>
</evidence>
<feature type="coiled-coil region" evidence="1">
    <location>
        <begin position="280"/>
        <end position="307"/>
    </location>
</feature>
<name>A0ABQ9XUC2_9EUKA</name>
<protein>
    <submittedName>
        <fullName evidence="3">Serine/threonine protein kinase</fullName>
    </submittedName>
</protein>
<reference evidence="3 4" key="1">
    <citation type="journal article" date="2022" name="bioRxiv">
        <title>Genomics of Preaxostyla Flagellates Illuminates Evolutionary Transitions and the Path Towards Mitochondrial Loss.</title>
        <authorList>
            <person name="Novak L.V.F."/>
            <person name="Treitli S.C."/>
            <person name="Pyrih J."/>
            <person name="Halakuc P."/>
            <person name="Pipaliya S.V."/>
            <person name="Vacek V."/>
            <person name="Brzon O."/>
            <person name="Soukal P."/>
            <person name="Eme L."/>
            <person name="Dacks J.B."/>
            <person name="Karnkowska A."/>
            <person name="Elias M."/>
            <person name="Hampl V."/>
        </authorList>
    </citation>
    <scope>NUCLEOTIDE SEQUENCE [LARGE SCALE GENOMIC DNA]</scope>
    <source>
        <strain evidence="3">NAU3</strain>
        <tissue evidence="3">Gut</tissue>
    </source>
</reference>
<proteinExistence type="predicted"/>
<accession>A0ABQ9XUC2</accession>